<dbReference type="SMR" id="A0A0U9HPZ5"/>
<keyword evidence="8" id="KW-0067">ATP-binding</keyword>
<gene>
    <name evidence="17" type="ORF">KFL_000060480</name>
</gene>
<dbReference type="Pfam" id="PF13086">
    <property type="entry name" value="AAA_11"/>
    <property type="match status" value="2"/>
</dbReference>
<dbReference type="CDD" id="cd18808">
    <property type="entry name" value="SF1_C_Upf1"/>
    <property type="match status" value="1"/>
</dbReference>
<evidence type="ECO:0000259" key="15">
    <source>
        <dbReference type="Pfam" id="PF21634"/>
    </source>
</evidence>
<dbReference type="GO" id="GO:0005524">
    <property type="term" value="F:ATP binding"/>
    <property type="evidence" value="ECO:0007669"/>
    <property type="project" value="UniProtKB-KW"/>
</dbReference>
<feature type="domain" description="Helicase MOV-10 helical" evidence="16">
    <location>
        <begin position="309"/>
        <end position="339"/>
    </location>
</feature>
<dbReference type="Pfam" id="PF21634">
    <property type="entry name" value="MOV-10_beta-barrel"/>
    <property type="match status" value="1"/>
</dbReference>
<dbReference type="Pfam" id="PF13087">
    <property type="entry name" value="AAA_12"/>
    <property type="match status" value="1"/>
</dbReference>
<evidence type="ECO:0000256" key="9">
    <source>
        <dbReference type="ARBA" id="ARBA00022884"/>
    </source>
</evidence>
<dbReference type="GO" id="GO:0035194">
    <property type="term" value="P:regulatory ncRNA-mediated post-transcriptional gene silencing"/>
    <property type="evidence" value="ECO:0000318"/>
    <property type="project" value="GO_Central"/>
</dbReference>
<dbReference type="EC" id="3.6.4.13" evidence="3"/>
<dbReference type="InterPro" id="IPR049080">
    <property type="entry name" value="MOV-10-like_beta-barrel"/>
</dbReference>
<dbReference type="InterPro" id="IPR041679">
    <property type="entry name" value="DNA2/NAM7-like_C"/>
</dbReference>
<sequence>MAPRNAPAGVDLGLCIAAYVVGRVVGRNVPLPSTRNELKSVFLDLRAHPTWQSLGVYLSPFDAIQELVRAGFVVARRGPRVKWQDNVIRVRSAELLSSTFASVGNSSEPEAEGEVGLRRELRALGYEALTGHANVSITWPFPADKACSRPHSIDTDTTAVDYLDVTNVSKKPLVILSVFTPIMRPQGAFSIDIGGEFPMTISPGQRVRVTVTLAPQALGLHQTAVMFVFAGFKVVRSILVLVEDEVARASAPARPYVKPTRKPLVEAAAEIVPGEAPPMPRTKYQNRLPEYRIPAGVRNAVSRGEEPPVLEEELSAENYRNRMGALLHVEELQMGVDIQTFNMEGAELQRSGAGFLALKVPGLAEKRPSVLYGDRVFVHLPGQPKKEFEGCVHAVRLEEIVLKFHFSFHAAFVPGQRVNVRFTFNRVTIRREHEAIQESAKLPPGLLFPATSDWVNAIPYRPTHFQPINKELNEQQLGAVSEVLNRAGGGSANGCPYLVFGPPGTGKTNTCIEAMLQVLRADPASRILACAPSNFAADVILERLRGHVQKRELYRLNAPARSATELEASLLEYCSFDPALGHFTIPDAAALARPRVIISTCCSASLLHAQGLPRGHFSHVFVDEAGHARETEALIPIALFADKTSIVVLAGDHKQLGPIVRSKMAAGRGLETSYLERLAMQAPYLPWGPASEYHPRFITRLVRNYRSHPAILALPSRMFYRDELVPCADEALRSSLTNWASLPNRDEFPILFHGVEGRDEREGNSPSWFNPTEVSQVVKYVTQLIENRGARVLARDIGVISPYRKQVQKIDKQLTVKHPGVKVGSVEQFQGREKRVIIISTVRSSAEHIESDLKHNLGFLRNPKRFNVAVTRAQALLIIIGNPHVLAQDRCWGAMYEYCRNNGAYVGCEGPQPPPSGGPPPPLRTGAQPPPSAASQEEALIADWTHLNLLDGMSDDGVEVERPEWPEAK</sequence>
<dbReference type="Pfam" id="PF21635">
    <property type="entry name" value="Mov-10_helical"/>
    <property type="match status" value="1"/>
</dbReference>
<reference evidence="17 18" key="1">
    <citation type="journal article" date="2014" name="Nat. Commun.">
        <title>Klebsormidium flaccidum genome reveals primary factors for plant terrestrial adaptation.</title>
        <authorList>
            <person name="Hori K."/>
            <person name="Maruyama F."/>
            <person name="Fujisawa T."/>
            <person name="Togashi T."/>
            <person name="Yamamoto N."/>
            <person name="Seo M."/>
            <person name="Sato S."/>
            <person name="Yamada T."/>
            <person name="Mori H."/>
            <person name="Tajima N."/>
            <person name="Moriyama T."/>
            <person name="Ikeuchi M."/>
            <person name="Watanabe M."/>
            <person name="Wada H."/>
            <person name="Kobayashi K."/>
            <person name="Saito M."/>
            <person name="Masuda T."/>
            <person name="Sasaki-Sekimoto Y."/>
            <person name="Mashiguchi K."/>
            <person name="Awai K."/>
            <person name="Shimojima M."/>
            <person name="Masuda S."/>
            <person name="Iwai M."/>
            <person name="Nobusawa T."/>
            <person name="Narise T."/>
            <person name="Kondo S."/>
            <person name="Saito H."/>
            <person name="Sato R."/>
            <person name="Murakawa M."/>
            <person name="Ihara Y."/>
            <person name="Oshima-Yamada Y."/>
            <person name="Ohtaka K."/>
            <person name="Satoh M."/>
            <person name="Sonobe K."/>
            <person name="Ishii M."/>
            <person name="Ohtani R."/>
            <person name="Kanamori-Sato M."/>
            <person name="Honoki R."/>
            <person name="Miyazaki D."/>
            <person name="Mochizuki H."/>
            <person name="Umetsu J."/>
            <person name="Higashi K."/>
            <person name="Shibata D."/>
            <person name="Kamiya Y."/>
            <person name="Sato N."/>
            <person name="Nakamura Y."/>
            <person name="Tabata S."/>
            <person name="Ida S."/>
            <person name="Kurokawa K."/>
            <person name="Ohta H."/>
        </authorList>
    </citation>
    <scope>NUCLEOTIDE SEQUENCE [LARGE SCALE GENOMIC DNA]</scope>
    <source>
        <strain evidence="17 18">NIES-2285</strain>
    </source>
</reference>
<dbReference type="OMA" id="NDWDQDQ"/>
<evidence type="ECO:0000256" key="7">
    <source>
        <dbReference type="ARBA" id="ARBA00022806"/>
    </source>
</evidence>
<evidence type="ECO:0000256" key="10">
    <source>
        <dbReference type="ARBA" id="ARBA00023158"/>
    </source>
</evidence>
<keyword evidence="18" id="KW-1185">Reference proteome</keyword>
<organism evidence="17 18">
    <name type="scientific">Klebsormidium nitens</name>
    <name type="common">Green alga</name>
    <name type="synonym">Ulothrix nitens</name>
    <dbReference type="NCBI Taxonomy" id="105231"/>
    <lineage>
        <taxon>Eukaryota</taxon>
        <taxon>Viridiplantae</taxon>
        <taxon>Streptophyta</taxon>
        <taxon>Klebsormidiophyceae</taxon>
        <taxon>Klebsormidiales</taxon>
        <taxon>Klebsormidiaceae</taxon>
        <taxon>Klebsormidium</taxon>
    </lineage>
</organism>
<keyword evidence="4" id="KW-0963">Cytoplasm</keyword>
<evidence type="ECO:0000256" key="3">
    <source>
        <dbReference type="ARBA" id="ARBA00012552"/>
    </source>
</evidence>
<evidence type="ECO:0000259" key="16">
    <source>
        <dbReference type="Pfam" id="PF21635"/>
    </source>
</evidence>
<evidence type="ECO:0000256" key="11">
    <source>
        <dbReference type="ARBA" id="ARBA00047984"/>
    </source>
</evidence>
<dbReference type="STRING" id="105231.A0A0U9HPZ5"/>
<keyword evidence="5" id="KW-0547">Nucleotide-binding</keyword>
<keyword evidence="9" id="KW-0694">RNA-binding</keyword>
<keyword evidence="7" id="KW-0347">Helicase</keyword>
<dbReference type="Gene3D" id="3.40.50.300">
    <property type="entry name" value="P-loop containing nucleotide triphosphate hydrolases"/>
    <property type="match status" value="2"/>
</dbReference>
<proteinExistence type="inferred from homology"/>
<dbReference type="OrthoDB" id="6513042at2759"/>
<dbReference type="InterPro" id="IPR049079">
    <property type="entry name" value="Mov-10_helical"/>
</dbReference>
<dbReference type="CDD" id="cd18038">
    <property type="entry name" value="DEXXQc_Helz-like"/>
    <property type="match status" value="1"/>
</dbReference>
<feature type="domain" description="DNA2/NAM7 helicase helicase" evidence="13">
    <location>
        <begin position="471"/>
        <end position="566"/>
    </location>
</feature>
<feature type="domain" description="DNA2/NAM7 helicase-like C-terminal" evidence="14">
    <location>
        <begin position="695"/>
        <end position="883"/>
    </location>
</feature>
<keyword evidence="10" id="KW-0943">RNA-mediated gene silencing</keyword>
<comment type="subcellular location">
    <subcellularLocation>
        <location evidence="1">Cytoplasm</location>
        <location evidence="1">Cytoplasmic ribonucleoprotein granule</location>
    </subcellularLocation>
</comment>
<evidence type="ECO:0000256" key="4">
    <source>
        <dbReference type="ARBA" id="ARBA00022490"/>
    </source>
</evidence>
<dbReference type="GO" id="GO:0016787">
    <property type="term" value="F:hydrolase activity"/>
    <property type="evidence" value="ECO:0007669"/>
    <property type="project" value="UniProtKB-KW"/>
</dbReference>
<comment type="catalytic activity">
    <reaction evidence="11">
        <text>ATP + H2O = ADP + phosphate + H(+)</text>
        <dbReference type="Rhea" id="RHEA:13065"/>
        <dbReference type="ChEBI" id="CHEBI:15377"/>
        <dbReference type="ChEBI" id="CHEBI:15378"/>
        <dbReference type="ChEBI" id="CHEBI:30616"/>
        <dbReference type="ChEBI" id="CHEBI:43474"/>
        <dbReference type="ChEBI" id="CHEBI:456216"/>
        <dbReference type="EC" id="3.6.4.13"/>
    </reaction>
</comment>
<name>A0A0U9HPZ5_KLENI</name>
<dbReference type="InterPro" id="IPR026122">
    <property type="entry name" value="MOV-10/SDE3_DEXXQ/H-box"/>
</dbReference>
<evidence type="ECO:0000256" key="1">
    <source>
        <dbReference type="ARBA" id="ARBA00004331"/>
    </source>
</evidence>
<evidence type="ECO:0000256" key="8">
    <source>
        <dbReference type="ARBA" id="ARBA00022840"/>
    </source>
</evidence>
<feature type="domain" description="Helicase MOV-10-like beta-barrel" evidence="15">
    <location>
        <begin position="342"/>
        <end position="422"/>
    </location>
</feature>
<evidence type="ECO:0000259" key="14">
    <source>
        <dbReference type="Pfam" id="PF13087"/>
    </source>
</evidence>
<feature type="domain" description="DNA2/NAM7 helicase helicase" evidence="13">
    <location>
        <begin position="590"/>
        <end position="663"/>
    </location>
</feature>
<evidence type="ECO:0000259" key="13">
    <source>
        <dbReference type="Pfam" id="PF13086"/>
    </source>
</evidence>
<dbReference type="PANTHER" id="PTHR45418">
    <property type="entry name" value="CANCER/TESTIS ANTIGEN 55"/>
    <property type="match status" value="1"/>
</dbReference>
<evidence type="ECO:0000313" key="17">
    <source>
        <dbReference type="EMBL" id="GAQ77983.1"/>
    </source>
</evidence>
<dbReference type="GO" id="GO:0043186">
    <property type="term" value="C:P granule"/>
    <property type="evidence" value="ECO:0000318"/>
    <property type="project" value="GO_Central"/>
</dbReference>
<evidence type="ECO:0000256" key="5">
    <source>
        <dbReference type="ARBA" id="ARBA00022741"/>
    </source>
</evidence>
<protein>
    <recommendedName>
        <fullName evidence="3">RNA helicase</fullName>
        <ecNumber evidence="3">3.6.4.13</ecNumber>
    </recommendedName>
</protein>
<keyword evidence="6" id="KW-0378">Hydrolase</keyword>
<evidence type="ECO:0000256" key="6">
    <source>
        <dbReference type="ARBA" id="ARBA00022801"/>
    </source>
</evidence>
<dbReference type="GO" id="GO:0003723">
    <property type="term" value="F:RNA binding"/>
    <property type="evidence" value="ECO:0000318"/>
    <property type="project" value="GO_Central"/>
</dbReference>
<dbReference type="GO" id="GO:0005829">
    <property type="term" value="C:cytosol"/>
    <property type="evidence" value="ECO:0000318"/>
    <property type="project" value="GO_Central"/>
</dbReference>
<dbReference type="Proteomes" id="UP000054558">
    <property type="component" value="Unassembled WGS sequence"/>
</dbReference>
<dbReference type="InterPro" id="IPR027417">
    <property type="entry name" value="P-loop_NTPase"/>
</dbReference>
<feature type="compositionally biased region" description="Pro residues" evidence="12">
    <location>
        <begin position="911"/>
        <end position="932"/>
    </location>
</feature>
<dbReference type="EMBL" id="DF236955">
    <property type="protein sequence ID" value="GAQ77983.1"/>
    <property type="molecule type" value="Genomic_DNA"/>
</dbReference>
<evidence type="ECO:0000256" key="2">
    <source>
        <dbReference type="ARBA" id="ARBA00005601"/>
    </source>
</evidence>
<comment type="similarity">
    <text evidence="2">Belongs to the DNA2/NAM7 helicase family. SDE3 subfamily.</text>
</comment>
<dbReference type="InterPro" id="IPR047187">
    <property type="entry name" value="SF1_C_Upf1"/>
</dbReference>
<accession>A0A0U9HPZ5</accession>
<dbReference type="GO" id="GO:0032574">
    <property type="term" value="F:5'-3' RNA helicase activity"/>
    <property type="evidence" value="ECO:0007669"/>
    <property type="project" value="InterPro"/>
</dbReference>
<dbReference type="SUPFAM" id="SSF52540">
    <property type="entry name" value="P-loop containing nucleoside triphosphate hydrolases"/>
    <property type="match status" value="1"/>
</dbReference>
<evidence type="ECO:0000313" key="18">
    <source>
        <dbReference type="Proteomes" id="UP000054558"/>
    </source>
</evidence>
<dbReference type="InterPro" id="IPR041677">
    <property type="entry name" value="DNA2/NAM7_AAA_11"/>
</dbReference>
<dbReference type="PANTHER" id="PTHR45418:SF1">
    <property type="entry name" value="CANCER_TESTIS ANTIGEN 55"/>
    <property type="match status" value="1"/>
</dbReference>
<dbReference type="FunFam" id="3.40.50.300:FF:000608">
    <property type="entry name" value="Mov10 RISC complex RNA helicase"/>
    <property type="match status" value="1"/>
</dbReference>
<evidence type="ECO:0000256" key="12">
    <source>
        <dbReference type="SAM" id="MobiDB-lite"/>
    </source>
</evidence>
<dbReference type="AlphaFoldDB" id="A0A0U9HPZ5"/>
<feature type="region of interest" description="Disordered" evidence="12">
    <location>
        <begin position="910"/>
        <end position="936"/>
    </location>
</feature>